<feature type="region of interest" description="Disordered" evidence="2">
    <location>
        <begin position="1"/>
        <end position="31"/>
    </location>
</feature>
<evidence type="ECO:0000313" key="6">
    <source>
        <dbReference type="Proteomes" id="UP000688137"/>
    </source>
</evidence>
<evidence type="ECO:0000313" key="4">
    <source>
        <dbReference type="EMBL" id="CAD8075702.1"/>
    </source>
</evidence>
<gene>
    <name evidence="4" type="ORF">PPRIM_AZ9-3.1.T0550008</name>
    <name evidence="5" type="ORF">PPRIM_AZ9-3.1.T0550010</name>
</gene>
<evidence type="ECO:0000259" key="3">
    <source>
        <dbReference type="PROSITE" id="PS50102"/>
    </source>
</evidence>
<dbReference type="GO" id="GO:0005829">
    <property type="term" value="C:cytosol"/>
    <property type="evidence" value="ECO:0007669"/>
    <property type="project" value="TreeGrafter"/>
</dbReference>
<reference evidence="4" key="1">
    <citation type="submission" date="2021-01" db="EMBL/GenBank/DDBJ databases">
        <authorList>
            <consortium name="Genoscope - CEA"/>
            <person name="William W."/>
        </authorList>
    </citation>
    <scope>NUCLEOTIDE SEQUENCE</scope>
</reference>
<accession>A0A8S1MAD6</accession>
<dbReference type="PANTHER" id="PTHR10693:SF20">
    <property type="entry name" value="AT27578P"/>
    <property type="match status" value="1"/>
</dbReference>
<protein>
    <recommendedName>
        <fullName evidence="3">RRM domain-containing protein</fullName>
    </recommendedName>
</protein>
<dbReference type="SMART" id="SM00360">
    <property type="entry name" value="RRM"/>
    <property type="match status" value="1"/>
</dbReference>
<keyword evidence="6" id="KW-1185">Reference proteome</keyword>
<evidence type="ECO:0000256" key="1">
    <source>
        <dbReference type="PROSITE-ProRule" id="PRU00176"/>
    </source>
</evidence>
<evidence type="ECO:0000313" key="5">
    <source>
        <dbReference type="EMBL" id="CAD8075704.1"/>
    </source>
</evidence>
<dbReference type="EMBL" id="CAJJDM010000055">
    <property type="protein sequence ID" value="CAD8075702.1"/>
    <property type="molecule type" value="Genomic_DNA"/>
</dbReference>
<dbReference type="GO" id="GO:0003729">
    <property type="term" value="F:mRNA binding"/>
    <property type="evidence" value="ECO:0007669"/>
    <property type="project" value="TreeGrafter"/>
</dbReference>
<sequence>MSNHEDDLEVQEPVDQQKEDEGQKKGGTDNKHQLKDIDLTSIFVRNLDENTTEDDLKEYFKDCGNIVKVTLRSDKNTGTLYSYIQFQEQSSVEDALVLSEGIIRGKKILVFQKRTNLRNRGRGNRGGRGQPFQYITRGRYLYAEPIRGRGAYRGGK</sequence>
<dbReference type="PANTHER" id="PTHR10693">
    <property type="entry name" value="RAS GTPASE-ACTIVATING PROTEIN-BINDING PROTEIN"/>
    <property type="match status" value="1"/>
</dbReference>
<dbReference type="AlphaFoldDB" id="A0A8S1MAD6"/>
<comment type="caution">
    <text evidence="4">The sequence shown here is derived from an EMBL/GenBank/DDBJ whole genome shotgun (WGS) entry which is preliminary data.</text>
</comment>
<dbReference type="EMBL" id="CAJJDM010000055">
    <property type="protein sequence ID" value="CAD8075704.1"/>
    <property type="molecule type" value="Genomic_DNA"/>
</dbReference>
<dbReference type="Pfam" id="PF00076">
    <property type="entry name" value="RRM_1"/>
    <property type="match status" value="1"/>
</dbReference>
<feature type="domain" description="RRM" evidence="3">
    <location>
        <begin position="40"/>
        <end position="115"/>
    </location>
</feature>
<dbReference type="OMA" id="GFNRPRM"/>
<keyword evidence="1" id="KW-0694">RNA-binding</keyword>
<evidence type="ECO:0000256" key="2">
    <source>
        <dbReference type="SAM" id="MobiDB-lite"/>
    </source>
</evidence>
<proteinExistence type="predicted"/>
<dbReference type="GO" id="GO:1990904">
    <property type="term" value="C:ribonucleoprotein complex"/>
    <property type="evidence" value="ECO:0007669"/>
    <property type="project" value="TreeGrafter"/>
</dbReference>
<name>A0A8S1MAD6_PARPR</name>
<organism evidence="4 6">
    <name type="scientific">Paramecium primaurelia</name>
    <dbReference type="NCBI Taxonomy" id="5886"/>
    <lineage>
        <taxon>Eukaryota</taxon>
        <taxon>Sar</taxon>
        <taxon>Alveolata</taxon>
        <taxon>Ciliophora</taxon>
        <taxon>Intramacronucleata</taxon>
        <taxon>Oligohymenophorea</taxon>
        <taxon>Peniculida</taxon>
        <taxon>Parameciidae</taxon>
        <taxon>Paramecium</taxon>
    </lineage>
</organism>
<feature type="compositionally biased region" description="Acidic residues" evidence="2">
    <location>
        <begin position="1"/>
        <end position="12"/>
    </location>
</feature>
<feature type="compositionally biased region" description="Basic and acidic residues" evidence="2">
    <location>
        <begin position="15"/>
        <end position="31"/>
    </location>
</feature>
<dbReference type="InterPro" id="IPR039539">
    <property type="entry name" value="Ras_GTPase_bind_prot"/>
</dbReference>
<dbReference type="InterPro" id="IPR000504">
    <property type="entry name" value="RRM_dom"/>
</dbReference>
<dbReference type="Proteomes" id="UP000688137">
    <property type="component" value="Unassembled WGS sequence"/>
</dbReference>
<dbReference type="PROSITE" id="PS50102">
    <property type="entry name" value="RRM"/>
    <property type="match status" value="1"/>
</dbReference>